<dbReference type="InterPro" id="IPR039536">
    <property type="entry name" value="TetR_C_Proteobacteria"/>
</dbReference>
<reference evidence="6 7" key="1">
    <citation type="submission" date="2018-06" db="EMBL/GenBank/DDBJ databases">
        <title>Sphaerisporangium craniellae sp. nov., isolated from a marine sponge in the South China Sea.</title>
        <authorList>
            <person name="Li L."/>
        </authorList>
    </citation>
    <scope>NUCLEOTIDE SEQUENCE [LARGE SCALE GENOMIC DNA]</scope>
    <source>
        <strain evidence="6 7">LHW63015</strain>
    </source>
</reference>
<dbReference type="SUPFAM" id="SSF46689">
    <property type="entry name" value="Homeodomain-like"/>
    <property type="match status" value="1"/>
</dbReference>
<dbReference type="SUPFAM" id="SSF48498">
    <property type="entry name" value="Tetracyclin repressor-like, C-terminal domain"/>
    <property type="match status" value="1"/>
</dbReference>
<dbReference type="Proteomes" id="UP000253303">
    <property type="component" value="Unassembled WGS sequence"/>
</dbReference>
<name>A0A366M1I9_9ACTN</name>
<organism evidence="6 7">
    <name type="scientific">Spongiactinospora rosea</name>
    <dbReference type="NCBI Taxonomy" id="2248750"/>
    <lineage>
        <taxon>Bacteria</taxon>
        <taxon>Bacillati</taxon>
        <taxon>Actinomycetota</taxon>
        <taxon>Actinomycetes</taxon>
        <taxon>Streptosporangiales</taxon>
        <taxon>Streptosporangiaceae</taxon>
        <taxon>Spongiactinospora</taxon>
    </lineage>
</organism>
<dbReference type="PRINTS" id="PR00455">
    <property type="entry name" value="HTHTETR"/>
</dbReference>
<sequence length="217" mass="23138">MDEVDISAGHRRSPAKHRAILQAAIEVFLREGYSRASVDAIAAVAGVGKQTVYGHFGSKERLFLAAVEAARQAGGSGAEEQEPPSEGSGDVVGYLTPIGTRVLNSILSPEVAALHRLTIAELTHHPELQRSWRGSEAAQEASKAIAGYLAERDRAGELSVPDPGRAARQFVRLVATEARVRSLYGTQPLTGEERTAIAREAAELIVRAHSHCPECGS</sequence>
<evidence type="ECO:0000256" key="1">
    <source>
        <dbReference type="ARBA" id="ARBA00023015"/>
    </source>
</evidence>
<dbReference type="Gene3D" id="1.10.357.10">
    <property type="entry name" value="Tetracycline Repressor, domain 2"/>
    <property type="match status" value="1"/>
</dbReference>
<dbReference type="InterPro" id="IPR009057">
    <property type="entry name" value="Homeodomain-like_sf"/>
</dbReference>
<dbReference type="InterPro" id="IPR050109">
    <property type="entry name" value="HTH-type_TetR-like_transc_reg"/>
</dbReference>
<accession>A0A366M1I9</accession>
<dbReference type="PROSITE" id="PS50977">
    <property type="entry name" value="HTH_TETR_2"/>
    <property type="match status" value="1"/>
</dbReference>
<dbReference type="FunFam" id="1.10.10.60:FF:000141">
    <property type="entry name" value="TetR family transcriptional regulator"/>
    <property type="match status" value="1"/>
</dbReference>
<dbReference type="PANTHER" id="PTHR30055:SF146">
    <property type="entry name" value="HTH-TYPE TRANSCRIPTIONAL DUAL REGULATOR CECR"/>
    <property type="match status" value="1"/>
</dbReference>
<dbReference type="InterPro" id="IPR036271">
    <property type="entry name" value="Tet_transcr_reg_TetR-rel_C_sf"/>
</dbReference>
<gene>
    <name evidence="6" type="ORF">DP939_09640</name>
</gene>
<dbReference type="Pfam" id="PF14246">
    <property type="entry name" value="TetR_C_7"/>
    <property type="match status" value="1"/>
</dbReference>
<dbReference type="GO" id="GO:0003700">
    <property type="term" value="F:DNA-binding transcription factor activity"/>
    <property type="evidence" value="ECO:0007669"/>
    <property type="project" value="TreeGrafter"/>
</dbReference>
<protein>
    <submittedName>
        <fullName evidence="6">TetR family transcriptional regulator</fullName>
    </submittedName>
</protein>
<keyword evidence="1" id="KW-0805">Transcription regulation</keyword>
<feature type="domain" description="HTH tetR-type" evidence="5">
    <location>
        <begin position="14"/>
        <end position="74"/>
    </location>
</feature>
<dbReference type="EMBL" id="QMEY01000003">
    <property type="protein sequence ID" value="RBQ20078.1"/>
    <property type="molecule type" value="Genomic_DNA"/>
</dbReference>
<dbReference type="OrthoDB" id="7186128at2"/>
<dbReference type="PANTHER" id="PTHR30055">
    <property type="entry name" value="HTH-TYPE TRANSCRIPTIONAL REGULATOR RUTR"/>
    <property type="match status" value="1"/>
</dbReference>
<evidence type="ECO:0000256" key="4">
    <source>
        <dbReference type="PROSITE-ProRule" id="PRU00335"/>
    </source>
</evidence>
<keyword evidence="2 4" id="KW-0238">DNA-binding</keyword>
<dbReference type="GO" id="GO:0000976">
    <property type="term" value="F:transcription cis-regulatory region binding"/>
    <property type="evidence" value="ECO:0007669"/>
    <property type="project" value="TreeGrafter"/>
</dbReference>
<dbReference type="AlphaFoldDB" id="A0A366M1I9"/>
<comment type="caution">
    <text evidence="6">The sequence shown here is derived from an EMBL/GenBank/DDBJ whole genome shotgun (WGS) entry which is preliminary data.</text>
</comment>
<dbReference type="RefSeq" id="WP_113980283.1">
    <property type="nucleotide sequence ID" value="NZ_QMEY01000003.1"/>
</dbReference>
<evidence type="ECO:0000313" key="6">
    <source>
        <dbReference type="EMBL" id="RBQ20078.1"/>
    </source>
</evidence>
<dbReference type="Gene3D" id="1.10.10.60">
    <property type="entry name" value="Homeodomain-like"/>
    <property type="match status" value="1"/>
</dbReference>
<dbReference type="Pfam" id="PF00440">
    <property type="entry name" value="TetR_N"/>
    <property type="match status" value="1"/>
</dbReference>
<evidence type="ECO:0000256" key="3">
    <source>
        <dbReference type="ARBA" id="ARBA00023163"/>
    </source>
</evidence>
<dbReference type="InterPro" id="IPR001647">
    <property type="entry name" value="HTH_TetR"/>
</dbReference>
<keyword evidence="7" id="KW-1185">Reference proteome</keyword>
<evidence type="ECO:0000259" key="5">
    <source>
        <dbReference type="PROSITE" id="PS50977"/>
    </source>
</evidence>
<keyword evidence="3" id="KW-0804">Transcription</keyword>
<evidence type="ECO:0000313" key="7">
    <source>
        <dbReference type="Proteomes" id="UP000253303"/>
    </source>
</evidence>
<proteinExistence type="predicted"/>
<evidence type="ECO:0000256" key="2">
    <source>
        <dbReference type="ARBA" id="ARBA00023125"/>
    </source>
</evidence>
<dbReference type="GO" id="GO:0045892">
    <property type="term" value="P:negative regulation of DNA-templated transcription"/>
    <property type="evidence" value="ECO:0007669"/>
    <property type="project" value="UniProtKB-ARBA"/>
</dbReference>
<feature type="DNA-binding region" description="H-T-H motif" evidence="4">
    <location>
        <begin position="37"/>
        <end position="56"/>
    </location>
</feature>